<dbReference type="Proteomes" id="UP000291084">
    <property type="component" value="Chromosome 2"/>
</dbReference>
<proteinExistence type="predicted"/>
<dbReference type="Pfam" id="PF14223">
    <property type="entry name" value="Retrotran_gag_2"/>
    <property type="match status" value="1"/>
</dbReference>
<feature type="region of interest" description="Disordered" evidence="1">
    <location>
        <begin position="131"/>
        <end position="183"/>
    </location>
</feature>
<dbReference type="OrthoDB" id="1745344at2759"/>
<evidence type="ECO:0000313" key="2">
    <source>
        <dbReference type="EMBL" id="BAT79928.1"/>
    </source>
</evidence>
<evidence type="ECO:0000313" key="3">
    <source>
        <dbReference type="EMBL" id="BAT79929.1"/>
    </source>
</evidence>
<evidence type="ECO:0000313" key="4">
    <source>
        <dbReference type="Proteomes" id="UP000291084"/>
    </source>
</evidence>
<sequence>MCSFVMGWEHAWEVWSGVHELCRSELVSKIKIALRKEMKNTKKRNLTVTDYINSITYFIDTLIVLGDDVTEREHIDAILEGLPEKYESLRAIIHAREDATVSDLESLMTIQETGLNTLAIELPLETRLPVGSPHLVTPGHPDSDNVAAEGRDRGGGQGGGRGRRRSGRRRRGGQGCGGHRGSN</sequence>
<reference evidence="2 4" key="1">
    <citation type="journal article" date="2015" name="Sci. Rep.">
        <title>The power of single molecule real-time sequencing technology in the de novo assembly of a eukaryotic genome.</title>
        <authorList>
            <person name="Sakai H."/>
            <person name="Naito K."/>
            <person name="Ogiso-Tanaka E."/>
            <person name="Takahashi Y."/>
            <person name="Iseki K."/>
            <person name="Muto C."/>
            <person name="Satou K."/>
            <person name="Teruya K."/>
            <person name="Shiroma A."/>
            <person name="Shimoji M."/>
            <person name="Hirano T."/>
            <person name="Itoh T."/>
            <person name="Kaga A."/>
            <person name="Tomooka N."/>
        </authorList>
    </citation>
    <scope>NUCLEOTIDE SEQUENCE [LARGE SCALE GENOMIC DNA]</scope>
    <source>
        <strain evidence="4">cv. Shumari</strain>
    </source>
</reference>
<keyword evidence="4" id="KW-1185">Reference proteome</keyword>
<gene>
    <name evidence="2" type="primary">Vigan.02G286900</name>
    <name evidence="3" type="synonym">Vigan.02G287000</name>
    <name evidence="2" type="ORF">VIGAN_02286900</name>
    <name evidence="3" type="ORF">VIGAN_02287000</name>
</gene>
<accession>A0A0S3RH09</accession>
<name>A0A0S3RH09_PHAAN</name>
<feature type="compositionally biased region" description="Basic residues" evidence="1">
    <location>
        <begin position="161"/>
        <end position="172"/>
    </location>
</feature>
<dbReference type="PANTHER" id="PTHR47481">
    <property type="match status" value="1"/>
</dbReference>
<dbReference type="EMBL" id="AP015035">
    <property type="protein sequence ID" value="BAT79929.1"/>
    <property type="molecule type" value="Genomic_DNA"/>
</dbReference>
<feature type="compositionally biased region" description="Gly residues" evidence="1">
    <location>
        <begin position="173"/>
        <end position="183"/>
    </location>
</feature>
<organism evidence="2 4">
    <name type="scientific">Vigna angularis var. angularis</name>
    <dbReference type="NCBI Taxonomy" id="157739"/>
    <lineage>
        <taxon>Eukaryota</taxon>
        <taxon>Viridiplantae</taxon>
        <taxon>Streptophyta</taxon>
        <taxon>Embryophyta</taxon>
        <taxon>Tracheophyta</taxon>
        <taxon>Spermatophyta</taxon>
        <taxon>Magnoliopsida</taxon>
        <taxon>eudicotyledons</taxon>
        <taxon>Gunneridae</taxon>
        <taxon>Pentapetalae</taxon>
        <taxon>rosids</taxon>
        <taxon>fabids</taxon>
        <taxon>Fabales</taxon>
        <taxon>Fabaceae</taxon>
        <taxon>Papilionoideae</taxon>
        <taxon>50 kb inversion clade</taxon>
        <taxon>NPAAA clade</taxon>
        <taxon>indigoferoid/millettioid clade</taxon>
        <taxon>Phaseoleae</taxon>
        <taxon>Vigna</taxon>
    </lineage>
</organism>
<dbReference type="PANTHER" id="PTHR47481:SF30">
    <property type="entry name" value="CCHC-TYPE DOMAIN-CONTAINING PROTEIN"/>
    <property type="match status" value="1"/>
</dbReference>
<dbReference type="AlphaFoldDB" id="A0A0S3RH09"/>
<protein>
    <submittedName>
        <fullName evidence="2">Uncharacterized protein</fullName>
    </submittedName>
</protein>
<dbReference type="EMBL" id="AP015035">
    <property type="protein sequence ID" value="BAT79928.1"/>
    <property type="molecule type" value="Genomic_DNA"/>
</dbReference>
<evidence type="ECO:0000256" key="1">
    <source>
        <dbReference type="SAM" id="MobiDB-lite"/>
    </source>
</evidence>